<sequence length="69" mass="8203">MKAATLSRLMRMSWEIQRKRKCNRSRSLFAAWAILQNEDTTIFYLVRRFSHSHYPNKVRLADLTLFGVA</sequence>
<organism evidence="1 2">
    <name type="scientific">Cnuella takakiae</name>
    <dbReference type="NCBI Taxonomy" id="1302690"/>
    <lineage>
        <taxon>Bacteria</taxon>
        <taxon>Pseudomonadati</taxon>
        <taxon>Bacteroidota</taxon>
        <taxon>Chitinophagia</taxon>
        <taxon>Chitinophagales</taxon>
        <taxon>Chitinophagaceae</taxon>
        <taxon>Cnuella</taxon>
    </lineage>
</organism>
<gene>
    <name evidence="1" type="ORF">SAMN05444008_101103</name>
</gene>
<dbReference type="OrthoDB" id="678575at2"/>
<name>A0A1M4SEW8_9BACT</name>
<keyword evidence="2" id="KW-1185">Reference proteome</keyword>
<dbReference type="EMBL" id="FQUO01000001">
    <property type="protein sequence ID" value="SHE30773.1"/>
    <property type="molecule type" value="Genomic_DNA"/>
</dbReference>
<protein>
    <submittedName>
        <fullName evidence="1">Uncharacterized protein</fullName>
    </submittedName>
</protein>
<dbReference type="RefSeq" id="WP_143157150.1">
    <property type="nucleotide sequence ID" value="NZ_FQUO01000001.1"/>
</dbReference>
<accession>A0A1M4SEW8</accession>
<evidence type="ECO:0000313" key="2">
    <source>
        <dbReference type="Proteomes" id="UP000184368"/>
    </source>
</evidence>
<reference evidence="1 2" key="1">
    <citation type="submission" date="2016-11" db="EMBL/GenBank/DDBJ databases">
        <authorList>
            <person name="Jaros S."/>
            <person name="Januszkiewicz K."/>
            <person name="Wedrychowicz H."/>
        </authorList>
    </citation>
    <scope>NUCLEOTIDE SEQUENCE [LARGE SCALE GENOMIC DNA]</scope>
    <source>
        <strain evidence="1 2">DSM 26897</strain>
    </source>
</reference>
<dbReference type="STRING" id="1302690.BUE76_23380"/>
<dbReference type="AlphaFoldDB" id="A0A1M4SEW8"/>
<proteinExistence type="predicted"/>
<evidence type="ECO:0000313" key="1">
    <source>
        <dbReference type="EMBL" id="SHE30773.1"/>
    </source>
</evidence>
<dbReference type="Proteomes" id="UP000184368">
    <property type="component" value="Unassembled WGS sequence"/>
</dbReference>